<dbReference type="Proteomes" id="UP000192596">
    <property type="component" value="Unassembled WGS sequence"/>
</dbReference>
<feature type="compositionally biased region" description="Low complexity" evidence="1">
    <location>
        <begin position="161"/>
        <end position="180"/>
    </location>
</feature>
<keyword evidence="3" id="KW-1185">Reference proteome</keyword>
<protein>
    <submittedName>
        <fullName evidence="2">Uncharacterized protein</fullName>
    </submittedName>
</protein>
<evidence type="ECO:0000313" key="3">
    <source>
        <dbReference type="Proteomes" id="UP000192596"/>
    </source>
</evidence>
<feature type="compositionally biased region" description="Polar residues" evidence="1">
    <location>
        <begin position="148"/>
        <end position="160"/>
    </location>
</feature>
<reference evidence="3" key="1">
    <citation type="submission" date="2017-03" db="EMBL/GenBank/DDBJ databases">
        <title>Genomes of endolithic fungi from Antarctica.</title>
        <authorList>
            <person name="Coleine C."/>
            <person name="Masonjones S."/>
            <person name="Stajich J.E."/>
        </authorList>
    </citation>
    <scope>NUCLEOTIDE SEQUENCE [LARGE SCALE GENOMIC DNA]</scope>
    <source>
        <strain evidence="3">CCFEE 5527</strain>
    </source>
</reference>
<proteinExistence type="predicted"/>
<evidence type="ECO:0000256" key="1">
    <source>
        <dbReference type="SAM" id="MobiDB-lite"/>
    </source>
</evidence>
<comment type="caution">
    <text evidence="2">The sequence shown here is derived from an EMBL/GenBank/DDBJ whole genome shotgun (WGS) entry which is preliminary data.</text>
</comment>
<dbReference type="EMBL" id="NAJO01000045">
    <property type="protein sequence ID" value="OQN98569.1"/>
    <property type="molecule type" value="Genomic_DNA"/>
</dbReference>
<evidence type="ECO:0000313" key="2">
    <source>
        <dbReference type="EMBL" id="OQN98569.1"/>
    </source>
</evidence>
<dbReference type="InParanoid" id="A0A1V8SHK8"/>
<sequence>MGIPMWMDPDEVIPASSSSSSNRIPGALGRYSDADLRALRDSMEIERTARRNAATDAIHLLLRADDSVIPSVPAATATTAANLPRLRASAAPATSAAPPYYSRNVEQASGNAAINISTATVNAAAVDLLRLANARASVTITAPPVNPPTTEQASSNTTVDTPLPSLTRATAPLATPRTSTSATANIQTILTVVNSGPGSFIRGLPFTPSHLAQEMIFHILTEVENVSPEGARLRRAIMMGHWSRGEGMKWAMVEVRAASWWARWEKHIFLNGGNVDRFDPEGQRRRAGG</sequence>
<name>A0A1V8SHK8_9PEZI</name>
<feature type="region of interest" description="Disordered" evidence="1">
    <location>
        <begin position="142"/>
        <end position="180"/>
    </location>
</feature>
<gene>
    <name evidence="2" type="ORF">B0A48_15831</name>
</gene>
<accession>A0A1V8SHK8</accession>
<organism evidence="2 3">
    <name type="scientific">Cryoendolithus antarcticus</name>
    <dbReference type="NCBI Taxonomy" id="1507870"/>
    <lineage>
        <taxon>Eukaryota</taxon>
        <taxon>Fungi</taxon>
        <taxon>Dikarya</taxon>
        <taxon>Ascomycota</taxon>
        <taxon>Pezizomycotina</taxon>
        <taxon>Dothideomycetes</taxon>
        <taxon>Dothideomycetidae</taxon>
        <taxon>Cladosporiales</taxon>
        <taxon>Cladosporiaceae</taxon>
        <taxon>Cryoendolithus</taxon>
    </lineage>
</organism>
<dbReference type="AlphaFoldDB" id="A0A1V8SHK8"/>